<sequence>MRYLTLLLITFLSLQLSNAQINEFGIFVGGSNFIGDVGATNYIAPKQLAFGALYKWNRSKRHSYRISLTFTELEGIDLDSDDPSRQIRGLEFNNNILELSAGMEFTFFDFDLHNGGKVSTPYLYSGISVAKHDNFYYNSDGSIYDEDTSSLAFGIPMVLGYKAAISSEFILALEIGARYTFSDELDGSMPDSELAASRAFGNLNNNDWYTFTGITLTYTFGRNPCFCPGQ</sequence>
<evidence type="ECO:0000259" key="2">
    <source>
        <dbReference type="Pfam" id="PF19573"/>
    </source>
</evidence>
<protein>
    <recommendedName>
        <fullName evidence="2">DUF6089 domain-containing protein</fullName>
    </recommendedName>
</protein>
<gene>
    <name evidence="3" type="ORF">BWR22_03265</name>
</gene>
<dbReference type="EMBL" id="CP019352">
    <property type="protein sequence ID" value="APX99367.1"/>
    <property type="molecule type" value="Genomic_DNA"/>
</dbReference>
<name>A0AAC9LM27_9FLAO</name>
<keyword evidence="1" id="KW-0732">Signal</keyword>
<dbReference type="AlphaFoldDB" id="A0AAC9LM27"/>
<dbReference type="RefSeq" id="WP_076732006.1">
    <property type="nucleotide sequence ID" value="NZ_CP019352.1"/>
</dbReference>
<reference evidence="3 4" key="1">
    <citation type="submission" date="2017-01" db="EMBL/GenBank/DDBJ databases">
        <title>Complete genome of Lacinutrix venerupis DOK2-8 isolated from seawater in Dokdo.</title>
        <authorList>
            <person name="Chi W.-J."/>
            <person name="Kim J.H."/>
        </authorList>
    </citation>
    <scope>NUCLEOTIDE SEQUENCE [LARGE SCALE GENOMIC DNA]</scope>
    <source>
        <strain evidence="3 4">DOK2-8</strain>
    </source>
</reference>
<dbReference type="KEGG" id="lvn:BWR22_03265"/>
<dbReference type="InterPro" id="IPR045743">
    <property type="entry name" value="DUF6089"/>
</dbReference>
<proteinExistence type="predicted"/>
<feature type="chain" id="PRO_5041934282" description="DUF6089 domain-containing protein" evidence="1">
    <location>
        <begin position="20"/>
        <end position="230"/>
    </location>
</feature>
<organism evidence="3 4">
    <name type="scientific">Lacinutrix venerupis</name>
    <dbReference type="NCBI Taxonomy" id="1486034"/>
    <lineage>
        <taxon>Bacteria</taxon>
        <taxon>Pseudomonadati</taxon>
        <taxon>Bacteroidota</taxon>
        <taxon>Flavobacteriia</taxon>
        <taxon>Flavobacteriales</taxon>
        <taxon>Flavobacteriaceae</taxon>
        <taxon>Lacinutrix</taxon>
    </lineage>
</organism>
<evidence type="ECO:0000256" key="1">
    <source>
        <dbReference type="SAM" id="SignalP"/>
    </source>
</evidence>
<evidence type="ECO:0000313" key="4">
    <source>
        <dbReference type="Proteomes" id="UP000187506"/>
    </source>
</evidence>
<dbReference type="Pfam" id="PF19573">
    <property type="entry name" value="DUF6089"/>
    <property type="match status" value="1"/>
</dbReference>
<evidence type="ECO:0000313" key="3">
    <source>
        <dbReference type="EMBL" id="APX99367.1"/>
    </source>
</evidence>
<keyword evidence="4" id="KW-1185">Reference proteome</keyword>
<feature type="domain" description="DUF6089" evidence="2">
    <location>
        <begin position="6"/>
        <end position="228"/>
    </location>
</feature>
<feature type="signal peptide" evidence="1">
    <location>
        <begin position="1"/>
        <end position="19"/>
    </location>
</feature>
<accession>A0AAC9LM27</accession>
<dbReference type="Proteomes" id="UP000187506">
    <property type="component" value="Chromosome"/>
</dbReference>